<organism evidence="1">
    <name type="scientific">Arundo donax</name>
    <name type="common">Giant reed</name>
    <name type="synonym">Donax arundinaceus</name>
    <dbReference type="NCBI Taxonomy" id="35708"/>
    <lineage>
        <taxon>Eukaryota</taxon>
        <taxon>Viridiplantae</taxon>
        <taxon>Streptophyta</taxon>
        <taxon>Embryophyta</taxon>
        <taxon>Tracheophyta</taxon>
        <taxon>Spermatophyta</taxon>
        <taxon>Magnoliopsida</taxon>
        <taxon>Liliopsida</taxon>
        <taxon>Poales</taxon>
        <taxon>Poaceae</taxon>
        <taxon>PACMAD clade</taxon>
        <taxon>Arundinoideae</taxon>
        <taxon>Arundineae</taxon>
        <taxon>Arundo</taxon>
    </lineage>
</organism>
<reference evidence="1" key="1">
    <citation type="submission" date="2014-09" db="EMBL/GenBank/DDBJ databases">
        <authorList>
            <person name="Magalhaes I.L.F."/>
            <person name="Oliveira U."/>
            <person name="Santos F.R."/>
            <person name="Vidigal T.H.D.A."/>
            <person name="Brescovit A.D."/>
            <person name="Santos A.J."/>
        </authorList>
    </citation>
    <scope>NUCLEOTIDE SEQUENCE</scope>
    <source>
        <tissue evidence="1">Shoot tissue taken approximately 20 cm above the soil surface</tissue>
    </source>
</reference>
<name>A0A0A9DE73_ARUDO</name>
<accession>A0A0A9DE73</accession>
<evidence type="ECO:0000313" key="1">
    <source>
        <dbReference type="EMBL" id="JAD84988.1"/>
    </source>
</evidence>
<dbReference type="EMBL" id="GBRH01212907">
    <property type="protein sequence ID" value="JAD84988.1"/>
    <property type="molecule type" value="Transcribed_RNA"/>
</dbReference>
<proteinExistence type="predicted"/>
<dbReference type="AlphaFoldDB" id="A0A0A9DE73"/>
<sequence>MMACTNAWRFWGQCPWRKCRGNSRSKRSCFGGLRWIRRWTRQYNCMASGDRAEQEQEQELEEQSAAAAAHLCPGRYSIASLADLEPSGSAGSGR</sequence>
<protein>
    <submittedName>
        <fullName evidence="1">Uncharacterized protein</fullName>
    </submittedName>
</protein>
<reference evidence="1" key="2">
    <citation type="journal article" date="2015" name="Data Brief">
        <title>Shoot transcriptome of the giant reed, Arundo donax.</title>
        <authorList>
            <person name="Barrero R.A."/>
            <person name="Guerrero F.D."/>
            <person name="Moolhuijzen P."/>
            <person name="Goolsby J.A."/>
            <person name="Tidwell J."/>
            <person name="Bellgard S.E."/>
            <person name="Bellgard M.I."/>
        </authorList>
    </citation>
    <scope>NUCLEOTIDE SEQUENCE</scope>
    <source>
        <tissue evidence="1">Shoot tissue taken approximately 20 cm above the soil surface</tissue>
    </source>
</reference>